<feature type="region of interest" description="Disordered" evidence="1">
    <location>
        <begin position="1"/>
        <end position="23"/>
    </location>
</feature>
<sequence length="103" mass="10070">MGNSGQLFSFAAEEDEGAEETTVAGSVAAASAAVAAGAAARPAAGDATGAEAGAPTSDAASCKLDGEVEVNKLPSSAFTDLFPLCLPCSRFGFRLLDATEVAA</sequence>
<evidence type="ECO:0000313" key="2">
    <source>
        <dbReference type="EMBL" id="CDI74332.1"/>
    </source>
</evidence>
<dbReference type="EMBL" id="HG690240">
    <property type="protein sequence ID" value="CDI74332.1"/>
    <property type="molecule type" value="Genomic_DNA"/>
</dbReference>
<gene>
    <name evidence="2" type="ORF">EPH_0032760</name>
</gene>
<evidence type="ECO:0000313" key="3">
    <source>
        <dbReference type="Proteomes" id="UP000018201"/>
    </source>
</evidence>
<evidence type="ECO:0000256" key="1">
    <source>
        <dbReference type="SAM" id="MobiDB-lite"/>
    </source>
</evidence>
<keyword evidence="3" id="KW-1185">Reference proteome</keyword>
<organism evidence="2 3">
    <name type="scientific">Eimeria praecox</name>
    <dbReference type="NCBI Taxonomy" id="51316"/>
    <lineage>
        <taxon>Eukaryota</taxon>
        <taxon>Sar</taxon>
        <taxon>Alveolata</taxon>
        <taxon>Apicomplexa</taxon>
        <taxon>Conoidasida</taxon>
        <taxon>Coccidia</taxon>
        <taxon>Eucoccidiorida</taxon>
        <taxon>Eimeriorina</taxon>
        <taxon>Eimeriidae</taxon>
        <taxon>Eimeria</taxon>
    </lineage>
</organism>
<dbReference type="VEuPathDB" id="ToxoDB:EPH_0032760"/>
<reference evidence="2" key="1">
    <citation type="submission" date="2013-10" db="EMBL/GenBank/DDBJ databases">
        <title>Genomic analysis of the causative agents of coccidiosis in chickens.</title>
        <authorList>
            <person name="Reid A.J."/>
            <person name="Blake D."/>
            <person name="Billington K."/>
            <person name="Browne H."/>
            <person name="Dunn M."/>
            <person name="Hung S."/>
            <person name="Kawahara F."/>
            <person name="Miranda-Saavedra D."/>
            <person name="Mourier T."/>
            <person name="Nagra H."/>
            <person name="Otto T.D."/>
            <person name="Rawlings N."/>
            <person name="Sanchez A."/>
            <person name="Sanders M."/>
            <person name="Subramaniam C."/>
            <person name="Tay Y."/>
            <person name="Dear P."/>
            <person name="Doerig C."/>
            <person name="Gruber A."/>
            <person name="Parkinson J."/>
            <person name="Shirley M."/>
            <person name="Wan K.L."/>
            <person name="Berriman M."/>
            <person name="Tomley F."/>
            <person name="Pain A."/>
        </authorList>
    </citation>
    <scope>NUCLEOTIDE SEQUENCE [LARGE SCALE GENOMIC DNA]</scope>
    <source>
        <strain evidence="2">Houghton</strain>
    </source>
</reference>
<name>U6G488_9EIME</name>
<accession>U6G488</accession>
<dbReference type="AlphaFoldDB" id="U6G488"/>
<proteinExistence type="predicted"/>
<reference evidence="2" key="2">
    <citation type="submission" date="2013-10" db="EMBL/GenBank/DDBJ databases">
        <authorList>
            <person name="Aslett M."/>
        </authorList>
    </citation>
    <scope>NUCLEOTIDE SEQUENCE [LARGE SCALE GENOMIC DNA]</scope>
    <source>
        <strain evidence="2">Houghton</strain>
    </source>
</reference>
<dbReference type="Proteomes" id="UP000018201">
    <property type="component" value="Unassembled WGS sequence"/>
</dbReference>
<protein>
    <submittedName>
        <fullName evidence="2">Uncharacterized protein</fullName>
    </submittedName>
</protein>